<keyword evidence="5 11" id="KW-0863">Zinc-finger</keyword>
<dbReference type="Ensembl" id="ENSPCET00000017859.1">
    <property type="protein sequence ID" value="ENSPCEP00000017254.1"/>
    <property type="gene ID" value="ENSPCEG00000013561.1"/>
</dbReference>
<dbReference type="SMART" id="SM00355">
    <property type="entry name" value="ZnF_C2H2"/>
    <property type="match status" value="6"/>
</dbReference>
<feature type="domain" description="C2H2-type" evidence="13">
    <location>
        <begin position="110"/>
        <end position="137"/>
    </location>
</feature>
<feature type="domain" description="C2H2-type" evidence="13">
    <location>
        <begin position="166"/>
        <end position="193"/>
    </location>
</feature>
<sequence length="292" mass="31765">ADPAPEGTSEMEPSIEDRGIADTPAEGDEMPADGTGVRSATEERSNTPGSWAVKAERASESLESVSQGEELWAPGASRVGDILLICTECGESFGTCLVVHQRAHLGLRPYTCSRCGAAFLQRGDLCTHLRVHTGERPFACPDCGRRFPSRRNLTCHQRQHPALGPHRCEQCGRSFLHKRNLVRHQRGHAGAQPYHCAECGDTTYTCPQCQQSFKYKGYLHMHQRKHVAPEGQALPGGGRPFTCAQCGKGFKNNGFLIIHQRAHAARARSASPTPWGTSPPFQASQQGRSASA</sequence>
<feature type="domain" description="C2H2-type" evidence="13">
    <location>
        <begin position="138"/>
        <end position="165"/>
    </location>
</feature>
<evidence type="ECO:0000256" key="3">
    <source>
        <dbReference type="ARBA" id="ARBA00022723"/>
    </source>
</evidence>
<dbReference type="Proteomes" id="UP000694393">
    <property type="component" value="Unplaced"/>
</dbReference>
<evidence type="ECO:0000256" key="10">
    <source>
        <dbReference type="ARBA" id="ARBA00023242"/>
    </source>
</evidence>
<evidence type="ECO:0000256" key="4">
    <source>
        <dbReference type="ARBA" id="ARBA00022737"/>
    </source>
</evidence>
<protein>
    <recommendedName>
        <fullName evidence="13">C2H2-type domain-containing protein</fullName>
    </recommendedName>
</protein>
<feature type="compositionally biased region" description="Polar residues" evidence="12">
    <location>
        <begin position="272"/>
        <end position="292"/>
    </location>
</feature>
<dbReference type="AlphaFoldDB" id="A0A8C8S7E1"/>
<keyword evidence="7" id="KW-0805">Transcription regulation</keyword>
<dbReference type="FunFam" id="3.30.160.60:FF:002343">
    <property type="entry name" value="Zinc finger protein 33A"/>
    <property type="match status" value="1"/>
</dbReference>
<dbReference type="FunFam" id="3.30.160.60:FF:000363">
    <property type="entry name" value="Zinc finger protein 239"/>
    <property type="match status" value="1"/>
</dbReference>
<feature type="region of interest" description="Disordered" evidence="12">
    <location>
        <begin position="1"/>
        <end position="53"/>
    </location>
</feature>
<reference evidence="14" key="2">
    <citation type="submission" date="2025-09" db="UniProtKB">
        <authorList>
            <consortium name="Ensembl"/>
        </authorList>
    </citation>
    <scope>IDENTIFICATION</scope>
</reference>
<evidence type="ECO:0000256" key="11">
    <source>
        <dbReference type="PROSITE-ProRule" id="PRU00042"/>
    </source>
</evidence>
<proteinExistence type="predicted"/>
<keyword evidence="15" id="KW-1185">Reference proteome</keyword>
<accession>A0A8C8S7E1</accession>
<dbReference type="FunFam" id="3.30.160.60:FF:000690">
    <property type="entry name" value="Zinc finger protein 354C"/>
    <property type="match status" value="1"/>
</dbReference>
<evidence type="ECO:0000256" key="1">
    <source>
        <dbReference type="ARBA" id="ARBA00003767"/>
    </source>
</evidence>
<dbReference type="FunFam" id="3.30.160.60:FF:000646">
    <property type="entry name" value="Myeloid zinc finger 1"/>
    <property type="match status" value="1"/>
</dbReference>
<feature type="domain" description="C2H2-type" evidence="13">
    <location>
        <begin position="204"/>
        <end position="231"/>
    </location>
</feature>
<organism evidence="14 15">
    <name type="scientific">Pelusios castaneus</name>
    <name type="common">West African mud turtle</name>
    <dbReference type="NCBI Taxonomy" id="367368"/>
    <lineage>
        <taxon>Eukaryota</taxon>
        <taxon>Metazoa</taxon>
        <taxon>Chordata</taxon>
        <taxon>Craniata</taxon>
        <taxon>Vertebrata</taxon>
        <taxon>Euteleostomi</taxon>
        <taxon>Archelosauria</taxon>
        <taxon>Testudinata</taxon>
        <taxon>Testudines</taxon>
        <taxon>Pleurodira</taxon>
        <taxon>Pelomedusidae</taxon>
        <taxon>Pelusios</taxon>
    </lineage>
</organism>
<keyword evidence="4" id="KW-0677">Repeat</keyword>
<name>A0A8C8S7E1_9SAUR</name>
<keyword evidence="3" id="KW-0479">Metal-binding</keyword>
<dbReference type="GO" id="GO:0000977">
    <property type="term" value="F:RNA polymerase II transcription regulatory region sequence-specific DNA binding"/>
    <property type="evidence" value="ECO:0007669"/>
    <property type="project" value="TreeGrafter"/>
</dbReference>
<dbReference type="GO" id="GO:0005634">
    <property type="term" value="C:nucleus"/>
    <property type="evidence" value="ECO:0007669"/>
    <property type="project" value="UniProtKB-SubCell"/>
</dbReference>
<keyword evidence="8" id="KW-0238">DNA-binding</keyword>
<evidence type="ECO:0000256" key="6">
    <source>
        <dbReference type="ARBA" id="ARBA00022833"/>
    </source>
</evidence>
<dbReference type="PANTHER" id="PTHR24379">
    <property type="entry name" value="KRAB AND ZINC FINGER DOMAIN-CONTAINING"/>
    <property type="match status" value="1"/>
</dbReference>
<dbReference type="PROSITE" id="PS00028">
    <property type="entry name" value="ZINC_FINGER_C2H2_1"/>
    <property type="match status" value="5"/>
</dbReference>
<keyword evidence="10" id="KW-0539">Nucleus</keyword>
<dbReference type="GO" id="GO:0000981">
    <property type="term" value="F:DNA-binding transcription factor activity, RNA polymerase II-specific"/>
    <property type="evidence" value="ECO:0007669"/>
    <property type="project" value="TreeGrafter"/>
</dbReference>
<feature type="region of interest" description="Disordered" evidence="12">
    <location>
        <begin position="267"/>
        <end position="292"/>
    </location>
</feature>
<evidence type="ECO:0000256" key="9">
    <source>
        <dbReference type="ARBA" id="ARBA00023163"/>
    </source>
</evidence>
<comment type="subcellular location">
    <subcellularLocation>
        <location evidence="2">Nucleus</location>
    </subcellularLocation>
</comment>
<dbReference type="InterPro" id="IPR036236">
    <property type="entry name" value="Znf_C2H2_sf"/>
</dbReference>
<dbReference type="PANTHER" id="PTHR24379:SF122">
    <property type="entry name" value="SIMILAR TO ZINC FINGER PROTEIN 84 (HPF2)"/>
    <property type="match status" value="1"/>
</dbReference>
<evidence type="ECO:0000256" key="5">
    <source>
        <dbReference type="ARBA" id="ARBA00022771"/>
    </source>
</evidence>
<keyword evidence="9" id="KW-0804">Transcription</keyword>
<evidence type="ECO:0000256" key="7">
    <source>
        <dbReference type="ARBA" id="ARBA00023015"/>
    </source>
</evidence>
<dbReference type="Gene3D" id="3.30.160.60">
    <property type="entry name" value="Classic Zinc Finger"/>
    <property type="match status" value="5"/>
</dbReference>
<evidence type="ECO:0000313" key="14">
    <source>
        <dbReference type="Ensembl" id="ENSPCEP00000017254.1"/>
    </source>
</evidence>
<feature type="domain" description="C2H2-type" evidence="13">
    <location>
        <begin position="241"/>
        <end position="268"/>
    </location>
</feature>
<evidence type="ECO:0000256" key="2">
    <source>
        <dbReference type="ARBA" id="ARBA00004123"/>
    </source>
</evidence>
<dbReference type="Pfam" id="PF00096">
    <property type="entry name" value="zf-C2H2"/>
    <property type="match status" value="5"/>
</dbReference>
<dbReference type="GO" id="GO:0008270">
    <property type="term" value="F:zinc ion binding"/>
    <property type="evidence" value="ECO:0007669"/>
    <property type="project" value="UniProtKB-KW"/>
</dbReference>
<reference evidence="14" key="1">
    <citation type="submission" date="2025-08" db="UniProtKB">
        <authorList>
            <consortium name="Ensembl"/>
        </authorList>
    </citation>
    <scope>IDENTIFICATION</scope>
</reference>
<evidence type="ECO:0000256" key="12">
    <source>
        <dbReference type="SAM" id="MobiDB-lite"/>
    </source>
</evidence>
<dbReference type="InterPro" id="IPR013087">
    <property type="entry name" value="Znf_C2H2_type"/>
</dbReference>
<dbReference type="SUPFAM" id="SSF57667">
    <property type="entry name" value="beta-beta-alpha zinc fingers"/>
    <property type="match status" value="3"/>
</dbReference>
<dbReference type="FunFam" id="3.30.160.60:FF:000100">
    <property type="entry name" value="Zinc finger 45-like"/>
    <property type="match status" value="1"/>
</dbReference>
<keyword evidence="6" id="KW-0862">Zinc</keyword>
<evidence type="ECO:0000256" key="8">
    <source>
        <dbReference type="ARBA" id="ARBA00023125"/>
    </source>
</evidence>
<comment type="function">
    <text evidence="1">May be involved in transcriptional regulation.</text>
</comment>
<dbReference type="PROSITE" id="PS50157">
    <property type="entry name" value="ZINC_FINGER_C2H2_2"/>
    <property type="match status" value="5"/>
</dbReference>
<evidence type="ECO:0000313" key="15">
    <source>
        <dbReference type="Proteomes" id="UP000694393"/>
    </source>
</evidence>
<evidence type="ECO:0000259" key="13">
    <source>
        <dbReference type="PROSITE" id="PS50157"/>
    </source>
</evidence>